<organism evidence="1 2">
    <name type="scientific">Haladaptatus litoreus</name>
    <dbReference type="NCBI Taxonomy" id="553468"/>
    <lineage>
        <taxon>Archaea</taxon>
        <taxon>Methanobacteriati</taxon>
        <taxon>Methanobacteriota</taxon>
        <taxon>Stenosarchaea group</taxon>
        <taxon>Halobacteria</taxon>
        <taxon>Halobacteriales</taxon>
        <taxon>Haladaptataceae</taxon>
        <taxon>Haladaptatus</taxon>
    </lineage>
</organism>
<dbReference type="EMBL" id="FTNO01000009">
    <property type="protein sequence ID" value="SIR99880.1"/>
    <property type="molecule type" value="Genomic_DNA"/>
</dbReference>
<keyword evidence="2" id="KW-1185">Reference proteome</keyword>
<accession>A0A1N7FHW0</accession>
<gene>
    <name evidence="1" type="ORF">SAMN05421858_5074</name>
</gene>
<evidence type="ECO:0000313" key="1">
    <source>
        <dbReference type="EMBL" id="SIR99880.1"/>
    </source>
</evidence>
<dbReference type="Proteomes" id="UP000186914">
    <property type="component" value="Unassembled WGS sequence"/>
</dbReference>
<sequence length="103" mass="11094">MSVTTQSKTQNNTMKAAGECLIVAGKNLERAEGAEAHASRSLHRMAFGAAIDYAIDELQVSDLDAVEAIFAEVINNVTMDEDKKGQDAADEIRTRGENLVKIA</sequence>
<evidence type="ECO:0000313" key="2">
    <source>
        <dbReference type="Proteomes" id="UP000186914"/>
    </source>
</evidence>
<reference evidence="2" key="1">
    <citation type="submission" date="2017-01" db="EMBL/GenBank/DDBJ databases">
        <authorList>
            <person name="Varghese N."/>
            <person name="Submissions S."/>
        </authorList>
    </citation>
    <scope>NUCLEOTIDE SEQUENCE [LARGE SCALE GENOMIC DNA]</scope>
    <source>
        <strain evidence="2">CGMCC 1.7737</strain>
    </source>
</reference>
<dbReference type="AlphaFoldDB" id="A0A1N7FHW0"/>
<name>A0A1N7FHW0_9EURY</name>
<protein>
    <submittedName>
        <fullName evidence="1">Uncharacterized protein</fullName>
    </submittedName>
</protein>
<proteinExistence type="predicted"/>
<dbReference type="RefSeq" id="WP_076433718.1">
    <property type="nucleotide sequence ID" value="NZ_FTNO01000009.1"/>
</dbReference>